<feature type="non-terminal residue" evidence="3">
    <location>
        <position position="1"/>
    </location>
</feature>
<dbReference type="Gene3D" id="2.40.160.180">
    <property type="entry name" value="Carbohydrate-selective porin OprB"/>
    <property type="match status" value="1"/>
</dbReference>
<sequence>HGTGQAPGVPPAPSRAPGVANIGPPEAALVPGLAALQDRLEDQGWLLRGQATFVWQGHPAFRSPYEGASSLRNGIRAANTLSTDLVIGRRLWDGAEAIIDASVTRGFGLSNSVGLAGFPNNEAFRLGSTQPNFFVPRAFLRQTIGLSADTVPNDDDPTRFSSVLPRERITVTIGKFSVWDIFDDNLYAHDPRTQFLNWALVGGAAFDYAADARGWTNGAAVEWENGVWGVRAGAFQVPRRANGLFLDPAVTRAWQVLGQVDRFWRLGGQPGALRVTYGASRARQSSWGELFANGFDTFEQNPRGYRLKHNLNLSFEQGLTADLGVFARLSWNDGRTQNFMFTETDRAISGGLQLRGLRWDRPMDTVGLGANLGWISEGRRRYLEAGGIGFIVGDGRLNYAPEWVTEVYYDARVLPGVNVAANYQVAVNPAYNADRGPVHFVALRVRTAF</sequence>
<comment type="similarity">
    <text evidence="1 2">Belongs to the OprB family.</text>
</comment>
<keyword evidence="4" id="KW-1185">Reference proteome</keyword>
<dbReference type="EMBL" id="NRSG01000180">
    <property type="protein sequence ID" value="MBK1660454.1"/>
    <property type="molecule type" value="Genomic_DNA"/>
</dbReference>
<dbReference type="Pfam" id="PF04966">
    <property type="entry name" value="OprB"/>
    <property type="match status" value="1"/>
</dbReference>
<name>A0ABS1D3J1_9PROT</name>
<evidence type="ECO:0008006" key="5">
    <source>
        <dbReference type="Google" id="ProtNLM"/>
    </source>
</evidence>
<comment type="caution">
    <text evidence="3">The sequence shown here is derived from an EMBL/GenBank/DDBJ whole genome shotgun (WGS) entry which is preliminary data.</text>
</comment>
<dbReference type="RefSeq" id="WP_207191691.1">
    <property type="nucleotide sequence ID" value="NZ_NRSG01000180.1"/>
</dbReference>
<reference evidence="3 4" key="1">
    <citation type="journal article" date="2020" name="Microorganisms">
        <title>Osmotic Adaptation and Compatible Solute Biosynthesis of Phototrophic Bacteria as Revealed from Genome Analyses.</title>
        <authorList>
            <person name="Imhoff J.F."/>
            <person name="Rahn T."/>
            <person name="Kunzel S."/>
            <person name="Keller A."/>
            <person name="Neulinger S.C."/>
        </authorList>
    </citation>
    <scope>NUCLEOTIDE SEQUENCE [LARGE SCALE GENOMIC DNA]</scope>
    <source>
        <strain evidence="3 4">DSM 15382</strain>
    </source>
</reference>
<evidence type="ECO:0000256" key="2">
    <source>
        <dbReference type="RuleBase" id="RU363072"/>
    </source>
</evidence>
<organism evidence="3 4">
    <name type="scientific">Paracraurococcus ruber</name>
    <dbReference type="NCBI Taxonomy" id="77675"/>
    <lineage>
        <taxon>Bacteria</taxon>
        <taxon>Pseudomonadati</taxon>
        <taxon>Pseudomonadota</taxon>
        <taxon>Alphaproteobacteria</taxon>
        <taxon>Acetobacterales</taxon>
        <taxon>Roseomonadaceae</taxon>
        <taxon>Paracraurococcus</taxon>
    </lineage>
</organism>
<evidence type="ECO:0000256" key="1">
    <source>
        <dbReference type="ARBA" id="ARBA00008769"/>
    </source>
</evidence>
<accession>A0ABS1D3J1</accession>
<dbReference type="InterPro" id="IPR007049">
    <property type="entry name" value="Carb-sel_porin_OprB"/>
</dbReference>
<protein>
    <recommendedName>
        <fullName evidence="5">Porin</fullName>
    </recommendedName>
</protein>
<evidence type="ECO:0000313" key="4">
    <source>
        <dbReference type="Proteomes" id="UP000697995"/>
    </source>
</evidence>
<dbReference type="Proteomes" id="UP000697995">
    <property type="component" value="Unassembled WGS sequence"/>
</dbReference>
<dbReference type="InterPro" id="IPR038673">
    <property type="entry name" value="OprB_sf"/>
</dbReference>
<gene>
    <name evidence="3" type="ORF">CKO45_19705</name>
</gene>
<proteinExistence type="inferred from homology"/>
<evidence type="ECO:0000313" key="3">
    <source>
        <dbReference type="EMBL" id="MBK1660454.1"/>
    </source>
</evidence>